<sequence>MVTRNSYLSMVLTYT</sequence>
<proteinExistence type="predicted"/>
<dbReference type="EMBL" id="GGEC01065871">
    <property type="protein sequence ID" value="MBX46355.1"/>
    <property type="molecule type" value="Transcribed_RNA"/>
</dbReference>
<reference evidence="1" key="1">
    <citation type="submission" date="2018-02" db="EMBL/GenBank/DDBJ databases">
        <title>Rhizophora mucronata_Transcriptome.</title>
        <authorList>
            <person name="Meera S.P."/>
            <person name="Sreeshan A."/>
            <person name="Augustine A."/>
        </authorList>
    </citation>
    <scope>NUCLEOTIDE SEQUENCE</scope>
    <source>
        <tissue evidence="1">Leaf</tissue>
    </source>
</reference>
<accession>A0A2P2NV47</accession>
<organism evidence="1">
    <name type="scientific">Rhizophora mucronata</name>
    <name type="common">Asiatic mangrove</name>
    <dbReference type="NCBI Taxonomy" id="61149"/>
    <lineage>
        <taxon>Eukaryota</taxon>
        <taxon>Viridiplantae</taxon>
        <taxon>Streptophyta</taxon>
        <taxon>Embryophyta</taxon>
        <taxon>Tracheophyta</taxon>
        <taxon>Spermatophyta</taxon>
        <taxon>Magnoliopsida</taxon>
        <taxon>eudicotyledons</taxon>
        <taxon>Gunneridae</taxon>
        <taxon>Pentapetalae</taxon>
        <taxon>rosids</taxon>
        <taxon>fabids</taxon>
        <taxon>Malpighiales</taxon>
        <taxon>Rhizophoraceae</taxon>
        <taxon>Rhizophora</taxon>
    </lineage>
</organism>
<name>A0A2P2NV47_RHIMU</name>
<protein>
    <submittedName>
        <fullName evidence="1">Uncharacterized protein</fullName>
    </submittedName>
</protein>
<evidence type="ECO:0000313" key="1">
    <source>
        <dbReference type="EMBL" id="MBX46355.1"/>
    </source>
</evidence>